<evidence type="ECO:0000313" key="3">
    <source>
        <dbReference type="Proteomes" id="UP000507222"/>
    </source>
</evidence>
<keyword evidence="4" id="KW-1185">Reference proteome</keyword>
<gene>
    <name evidence="1" type="ORF">CURHAP_LOCUS24798</name>
    <name evidence="2" type="ORF">ORAREDHAP_LOCUS24383</name>
</gene>
<dbReference type="EMBL" id="CAEKKB010000004">
    <property type="protein sequence ID" value="CAB4306235.1"/>
    <property type="molecule type" value="Genomic_DNA"/>
</dbReference>
<evidence type="ECO:0000313" key="4">
    <source>
        <dbReference type="Proteomes" id="UP000507245"/>
    </source>
</evidence>
<dbReference type="Proteomes" id="UP000507245">
    <property type="component" value="Unassembled WGS sequence"/>
</dbReference>
<evidence type="ECO:0000313" key="1">
    <source>
        <dbReference type="EMBL" id="CAB4275845.1"/>
    </source>
</evidence>
<protein>
    <submittedName>
        <fullName evidence="1">Uncharacterized protein</fullName>
    </submittedName>
</protein>
<organism evidence="1 3">
    <name type="scientific">Prunus armeniaca</name>
    <name type="common">Apricot</name>
    <name type="synonym">Armeniaca vulgaris</name>
    <dbReference type="NCBI Taxonomy" id="36596"/>
    <lineage>
        <taxon>Eukaryota</taxon>
        <taxon>Viridiplantae</taxon>
        <taxon>Streptophyta</taxon>
        <taxon>Embryophyta</taxon>
        <taxon>Tracheophyta</taxon>
        <taxon>Spermatophyta</taxon>
        <taxon>Magnoliopsida</taxon>
        <taxon>eudicotyledons</taxon>
        <taxon>Gunneridae</taxon>
        <taxon>Pentapetalae</taxon>
        <taxon>rosids</taxon>
        <taxon>fabids</taxon>
        <taxon>Rosales</taxon>
        <taxon>Rosaceae</taxon>
        <taxon>Amygdaloideae</taxon>
        <taxon>Amygdaleae</taxon>
        <taxon>Prunus</taxon>
    </lineage>
</organism>
<dbReference type="EMBL" id="CAEKDK010000004">
    <property type="protein sequence ID" value="CAB4275845.1"/>
    <property type="molecule type" value="Genomic_DNA"/>
</dbReference>
<name>A0A6J5UKV1_PRUAR</name>
<dbReference type="Proteomes" id="UP000507222">
    <property type="component" value="Unassembled WGS sequence"/>
</dbReference>
<reference evidence="1 3" key="2">
    <citation type="submission" date="2020-05" db="EMBL/GenBank/DDBJ databases">
        <authorList>
            <person name="Campoy J."/>
            <person name="Schneeberger K."/>
            <person name="Spophaly S."/>
        </authorList>
    </citation>
    <scope>NUCLEOTIDE SEQUENCE [LARGE SCALE GENOMIC DNA]</scope>
    <source>
        <strain evidence="1">PruArmRojPasFocal</strain>
    </source>
</reference>
<reference evidence="4" key="1">
    <citation type="journal article" date="2020" name="Genome Biol.">
        <title>Gamete binning: chromosome-level and haplotype-resolved genome assembly enabled by high-throughput single-cell sequencing of gamete genomes.</title>
        <authorList>
            <person name="Campoy J.A."/>
            <person name="Sun H."/>
            <person name="Goel M."/>
            <person name="Jiao W.-B."/>
            <person name="Folz-Donahue K."/>
            <person name="Wang N."/>
            <person name="Rubio M."/>
            <person name="Liu C."/>
            <person name="Kukat C."/>
            <person name="Ruiz D."/>
            <person name="Huettel B."/>
            <person name="Schneeberger K."/>
        </authorList>
    </citation>
    <scope>NUCLEOTIDE SEQUENCE [LARGE SCALE GENOMIC DNA]</scope>
    <source>
        <strain evidence="4">cv. Rojo Pasion</strain>
    </source>
</reference>
<evidence type="ECO:0000313" key="2">
    <source>
        <dbReference type="EMBL" id="CAB4306235.1"/>
    </source>
</evidence>
<sequence>MKAQLQVPSSIPSLLGPTKTLLEDHTNHHHKEYTNKPPVCSQSIHPCRSARVERNERRAPTKTYLNANPAPILLPRRSSNFGAQLLPSLPNGT</sequence>
<proteinExistence type="predicted"/>
<dbReference type="AlphaFoldDB" id="A0A6J5UKV1"/>
<accession>A0A6J5UKV1</accession>